<feature type="domain" description="ABC3 transporter permease C-terminal" evidence="7">
    <location>
        <begin position="68"/>
        <end position="179"/>
    </location>
</feature>
<evidence type="ECO:0000313" key="9">
    <source>
        <dbReference type="EMBL" id="QAV16375.1"/>
    </source>
</evidence>
<evidence type="ECO:0000313" key="10">
    <source>
        <dbReference type="Proteomes" id="UP000288943"/>
    </source>
</evidence>
<keyword evidence="11" id="KW-1185">Reference proteome</keyword>
<dbReference type="KEGG" id="pchi:PC41400_01145"/>
<dbReference type="InterPro" id="IPR052536">
    <property type="entry name" value="ABC-4_Integral_Memb_Prot"/>
</dbReference>
<dbReference type="AlphaFoldDB" id="A0A410WPU1"/>
<feature type="transmembrane region" description="Helical" evidence="6">
    <location>
        <begin position="232"/>
        <end position="258"/>
    </location>
</feature>
<feature type="transmembrane region" description="Helical" evidence="6">
    <location>
        <begin position="574"/>
        <end position="596"/>
    </location>
</feature>
<evidence type="ECO:0000256" key="5">
    <source>
        <dbReference type="ARBA" id="ARBA00023136"/>
    </source>
</evidence>
<comment type="similarity">
    <text evidence="6">Belongs to the ABC-4 integral membrane protein family.</text>
</comment>
<evidence type="ECO:0000313" key="11">
    <source>
        <dbReference type="Proteomes" id="UP001527202"/>
    </source>
</evidence>
<evidence type="ECO:0000256" key="2">
    <source>
        <dbReference type="ARBA" id="ARBA00022475"/>
    </source>
</evidence>
<evidence type="ECO:0000256" key="6">
    <source>
        <dbReference type="PIRNR" id="PIRNR018968"/>
    </source>
</evidence>
<dbReference type="OrthoDB" id="1937696at2"/>
<feature type="transmembrane region" description="Helical" evidence="6">
    <location>
        <begin position="20"/>
        <end position="40"/>
    </location>
</feature>
<dbReference type="GeneID" id="95373421"/>
<dbReference type="GO" id="GO:0055085">
    <property type="term" value="P:transmembrane transport"/>
    <property type="evidence" value="ECO:0007669"/>
    <property type="project" value="UniProtKB-UniRule"/>
</dbReference>
<keyword evidence="6" id="KW-0813">Transport</keyword>
<dbReference type="EMBL" id="JAMDMJ010000018">
    <property type="protein sequence ID" value="MCY9597259.1"/>
    <property type="molecule type" value="Genomic_DNA"/>
</dbReference>
<dbReference type="GO" id="GO:0005886">
    <property type="term" value="C:plasma membrane"/>
    <property type="evidence" value="ECO:0007669"/>
    <property type="project" value="UniProtKB-SubCell"/>
</dbReference>
<reference evidence="9 10" key="1">
    <citation type="submission" date="2018-01" db="EMBL/GenBank/DDBJ databases">
        <title>The whole genome sequencing and assembly of Paenibacillus chitinolyticus KCCM 41400 strain.</title>
        <authorList>
            <person name="Kim J.-Y."/>
            <person name="Park M.-K."/>
            <person name="Lee Y.-J."/>
            <person name="Yi H."/>
            <person name="Bahn Y.-S."/>
            <person name="Kim J.F."/>
            <person name="Lee D.-W."/>
        </authorList>
    </citation>
    <scope>NUCLEOTIDE SEQUENCE [LARGE SCALE GENOMIC DNA]</scope>
    <source>
        <strain evidence="9 10">KCCM 41400</strain>
    </source>
</reference>
<feature type="transmembrane region" description="Helical" evidence="6">
    <location>
        <begin position="290"/>
        <end position="310"/>
    </location>
</feature>
<feature type="transmembrane region" description="Helical" evidence="6">
    <location>
        <begin position="602"/>
        <end position="625"/>
    </location>
</feature>
<dbReference type="Proteomes" id="UP000288943">
    <property type="component" value="Chromosome"/>
</dbReference>
<evidence type="ECO:0000313" key="8">
    <source>
        <dbReference type="EMBL" id="MCY9597259.1"/>
    </source>
</evidence>
<dbReference type="EMBL" id="CP026520">
    <property type="protein sequence ID" value="QAV16375.1"/>
    <property type="molecule type" value="Genomic_DNA"/>
</dbReference>
<evidence type="ECO:0000259" key="7">
    <source>
        <dbReference type="Pfam" id="PF02687"/>
    </source>
</evidence>
<dbReference type="Proteomes" id="UP001527202">
    <property type="component" value="Unassembled WGS sequence"/>
</dbReference>
<keyword evidence="2 6" id="KW-1003">Cell membrane</keyword>
<proteinExistence type="inferred from homology"/>
<feature type="transmembrane region" description="Helical" evidence="6">
    <location>
        <begin position="68"/>
        <end position="88"/>
    </location>
</feature>
<dbReference type="InterPro" id="IPR003838">
    <property type="entry name" value="ABC3_permease_C"/>
</dbReference>
<dbReference type="Pfam" id="PF02687">
    <property type="entry name" value="FtsX"/>
    <property type="match status" value="1"/>
</dbReference>
<name>A0A410WPU1_9BACL</name>
<feature type="transmembrane region" description="Helical" evidence="6">
    <location>
        <begin position="109"/>
        <end position="132"/>
    </location>
</feature>
<keyword evidence="4 6" id="KW-1133">Transmembrane helix</keyword>
<dbReference type="RefSeq" id="WP_042231548.1">
    <property type="nucleotide sequence ID" value="NZ_CP026520.1"/>
</dbReference>
<dbReference type="PANTHER" id="PTHR46795">
    <property type="entry name" value="ABC TRANSPORTER PERMEASE-RELATED-RELATED"/>
    <property type="match status" value="1"/>
</dbReference>
<feature type="transmembrane region" description="Helical" evidence="6">
    <location>
        <begin position="205"/>
        <end position="226"/>
    </location>
</feature>
<accession>A0A410WPU1</accession>
<feature type="transmembrane region" description="Helical" evidence="6">
    <location>
        <begin position="152"/>
        <end position="176"/>
    </location>
</feature>
<dbReference type="PIRSF" id="PIRSF018968">
    <property type="entry name" value="ABC_permease_BceB"/>
    <property type="match status" value="1"/>
</dbReference>
<protein>
    <submittedName>
        <fullName evidence="9">ABC transporter permease</fullName>
    </submittedName>
</protein>
<gene>
    <name evidence="8" type="ORF">M5X16_15975</name>
    <name evidence="9" type="ORF">PC41400_01145</name>
</gene>
<sequence>MTFRQFAFNNVIRNKRVYLAHFLSSSFSVFVFFVYALLLFHPDLQGELRSTSRTISALATDGMRLSQVILFIFSFFFCLYSAGTFLQTRKREFGILMMHGMSPRQLRRLVFIENLFIGGASIAAGIAVGLIFTKMILLGIAKLLVIKVGLTFYIPVLAIVTTAAAFALLFGVVALVTSRIVKAGRLADLFRSDEKPKPEPKPSRLLSVLAIVLILAGYGVVMVYVYRYFHSFWLLFAGVGLVVAGTYFLFTQFSVYALRSLKRKDRVFFKRTNLLVLSQLAYRMKDNATMFFMITIVSAIAFTGIGTVLATNHPGLKEMENPYAFTYKMDLSVQKETGVVSLIKKQLADHGFAYDLNVVHAKRLWGRLILVKQSEFNALAKTLGLRDTEELAEGESLLLPGSLFLATQIKEKKEIVPDSIDLGISETWQKNVTVKQYVPTVILPDGHYTVVVSDRMFETVPEIENTQLQFNFFYVADWQNTRDVASALAEEIGKNEFDRFAFDALVLDWLSDKQTNGLLFIISAMVGVVFFTFAASLLYFRLYADMERDREQYRMIAKMGLLNKELRRIVTRQLLLMFFLPIVLALVHSGVAFIALQHLVDFSVWMNSVLIFLSFIGIQVVYFFLIRWRYLQHMYPKNG</sequence>
<keyword evidence="5 6" id="KW-0472">Membrane</keyword>
<organism evidence="9 10">
    <name type="scientific">Paenibacillus chitinolyticus</name>
    <dbReference type="NCBI Taxonomy" id="79263"/>
    <lineage>
        <taxon>Bacteria</taxon>
        <taxon>Bacillati</taxon>
        <taxon>Bacillota</taxon>
        <taxon>Bacilli</taxon>
        <taxon>Bacillales</taxon>
        <taxon>Paenibacillaceae</taxon>
        <taxon>Paenibacillus</taxon>
    </lineage>
</organism>
<dbReference type="PANTHER" id="PTHR46795:SF2">
    <property type="entry name" value="ABC TRANSPORTER, PERMEASE PROTEIN"/>
    <property type="match status" value="1"/>
</dbReference>
<evidence type="ECO:0000256" key="4">
    <source>
        <dbReference type="ARBA" id="ARBA00022989"/>
    </source>
</evidence>
<evidence type="ECO:0000256" key="1">
    <source>
        <dbReference type="ARBA" id="ARBA00004651"/>
    </source>
</evidence>
<feature type="transmembrane region" description="Helical" evidence="6">
    <location>
        <begin position="518"/>
        <end position="540"/>
    </location>
</feature>
<reference evidence="8 11" key="2">
    <citation type="submission" date="2022-05" db="EMBL/GenBank/DDBJ databases">
        <title>Genome Sequencing of Bee-Associated Microbes.</title>
        <authorList>
            <person name="Dunlap C."/>
        </authorList>
    </citation>
    <scope>NUCLEOTIDE SEQUENCE [LARGE SCALE GENOMIC DNA]</scope>
    <source>
        <strain evidence="8 11">NRRL B-23120</strain>
    </source>
</reference>
<comment type="subcellular location">
    <subcellularLocation>
        <location evidence="1 6">Cell membrane</location>
        <topology evidence="1 6">Multi-pass membrane protein</topology>
    </subcellularLocation>
</comment>
<keyword evidence="3 6" id="KW-0812">Transmembrane</keyword>
<evidence type="ECO:0000256" key="3">
    <source>
        <dbReference type="ARBA" id="ARBA00022692"/>
    </source>
</evidence>
<dbReference type="InterPro" id="IPR027022">
    <property type="entry name" value="ABC_permease_BceB-typ"/>
</dbReference>